<comment type="function">
    <text evidence="6">Binds and transfers iron-sulfur (Fe-S) clusters to target apoproteins. Can hydrolyze ATP.</text>
</comment>
<keyword evidence="4 6" id="KW-0408">Iron</keyword>
<organism evidence="8 9">
    <name type="scientific">Aerophobetes bacterium</name>
    <dbReference type="NCBI Taxonomy" id="2030807"/>
    <lineage>
        <taxon>Bacteria</taxon>
        <taxon>Candidatus Aerophobota</taxon>
    </lineage>
</organism>
<dbReference type="SUPFAM" id="SSF52540">
    <property type="entry name" value="P-loop containing nucleoside triphosphate hydrolases"/>
    <property type="match status" value="1"/>
</dbReference>
<reference evidence="7" key="2">
    <citation type="journal article" date="2020" name="mSystems">
        <title>Genome- and Community-Level Interaction Insights into Carbon Utilization and Element Cycling Functions of Hydrothermarchaeota in Hydrothermal Sediment.</title>
        <authorList>
            <person name="Zhou Z."/>
            <person name="Liu Y."/>
            <person name="Xu W."/>
            <person name="Pan J."/>
            <person name="Luo Z.H."/>
            <person name="Li M."/>
        </authorList>
    </citation>
    <scope>NUCLEOTIDE SEQUENCE [LARGE SCALE GENOMIC DNA]</scope>
    <source>
        <strain evidence="7">HyVt-219</strain>
    </source>
</reference>
<dbReference type="AlphaFoldDB" id="A0A662DCG1"/>
<reference evidence="8 9" key="1">
    <citation type="submission" date="2018-06" db="EMBL/GenBank/DDBJ databases">
        <title>Extensive metabolic versatility and redundancy in microbially diverse, dynamic hydrothermal sediments.</title>
        <authorList>
            <person name="Dombrowski N."/>
            <person name="Teske A."/>
            <person name="Baker B.J."/>
        </authorList>
    </citation>
    <scope>NUCLEOTIDE SEQUENCE [LARGE SCALE GENOMIC DNA]</scope>
    <source>
        <strain evidence="8">B19_G9</strain>
    </source>
</reference>
<dbReference type="PROSITE" id="PS01215">
    <property type="entry name" value="MRP"/>
    <property type="match status" value="1"/>
</dbReference>
<dbReference type="InterPro" id="IPR019591">
    <property type="entry name" value="Mrp/NBP35_ATP-bd"/>
</dbReference>
<dbReference type="InterPro" id="IPR000808">
    <property type="entry name" value="Mrp-like_CS"/>
</dbReference>
<dbReference type="Pfam" id="PF10609">
    <property type="entry name" value="ParA"/>
    <property type="match status" value="1"/>
</dbReference>
<keyword evidence="6" id="KW-0378">Hydrolase</keyword>
<evidence type="ECO:0000256" key="3">
    <source>
        <dbReference type="ARBA" id="ARBA00022840"/>
    </source>
</evidence>
<dbReference type="PANTHER" id="PTHR23264">
    <property type="entry name" value="NUCLEOTIDE-BINDING PROTEIN NBP35 YEAST -RELATED"/>
    <property type="match status" value="1"/>
</dbReference>
<protein>
    <recommendedName>
        <fullName evidence="6">Iron-sulfur cluster carrier protein</fullName>
    </recommendedName>
</protein>
<dbReference type="InterPro" id="IPR033756">
    <property type="entry name" value="YlxH/NBP35"/>
</dbReference>
<dbReference type="Proteomes" id="UP000885660">
    <property type="component" value="Unassembled WGS sequence"/>
</dbReference>
<sequence>MKEKVNRSASSQQMQQEKIRENMKKITYKLMVISGKGGVGKSTIAVNLAFNLVLQNKKVGLLDVDIHGPSIAKMVGIEGKRMGVLPDETIEPIFVPPGLRVVTIASLLENSDTPVIWRGPLKMKLISQFLGDVDWSELDYLIIDSPPGTGDEPLSVAQLIPNLTGAIVVTTPQEVALLDSRKAVNFAKNLNLPVIGIIENMSGLVCPYCGKEIKLFKSGGGEKAARELGVPFLGRIPIDPAIVESTDSGKPFVIADKKGPNWEPMKRVVSNILKQINRYS</sequence>
<evidence type="ECO:0000256" key="1">
    <source>
        <dbReference type="ARBA" id="ARBA00022723"/>
    </source>
</evidence>
<accession>A0A662DCG1</accession>
<dbReference type="HAMAP" id="MF_02040">
    <property type="entry name" value="Mrp_NBP35"/>
    <property type="match status" value="1"/>
</dbReference>
<dbReference type="EMBL" id="DRBC01000359">
    <property type="protein sequence ID" value="HDN85285.1"/>
    <property type="molecule type" value="Genomic_DNA"/>
</dbReference>
<gene>
    <name evidence="8" type="ORF">DRI96_05600</name>
    <name evidence="7" type="ORF">ENG47_05995</name>
</gene>
<dbReference type="GO" id="GO:0046872">
    <property type="term" value="F:metal ion binding"/>
    <property type="evidence" value="ECO:0007669"/>
    <property type="project" value="UniProtKB-KW"/>
</dbReference>
<keyword evidence="2 6" id="KW-0547">Nucleotide-binding</keyword>
<dbReference type="GO" id="GO:0016887">
    <property type="term" value="F:ATP hydrolysis activity"/>
    <property type="evidence" value="ECO:0007669"/>
    <property type="project" value="UniProtKB-UniRule"/>
</dbReference>
<proteinExistence type="inferred from homology"/>
<dbReference type="GO" id="GO:0140663">
    <property type="term" value="F:ATP-dependent FeS chaperone activity"/>
    <property type="evidence" value="ECO:0007669"/>
    <property type="project" value="InterPro"/>
</dbReference>
<dbReference type="GO" id="GO:0016226">
    <property type="term" value="P:iron-sulfur cluster assembly"/>
    <property type="evidence" value="ECO:0007669"/>
    <property type="project" value="InterPro"/>
</dbReference>
<dbReference type="PANTHER" id="PTHR23264:SF19">
    <property type="entry name" value="CYTOSOLIC FE-S CLUSTER ASSEMBLY FACTOR NUBP2"/>
    <property type="match status" value="1"/>
</dbReference>
<keyword evidence="1 6" id="KW-0479">Metal-binding</keyword>
<dbReference type="InterPro" id="IPR027417">
    <property type="entry name" value="P-loop_NTPase"/>
</dbReference>
<dbReference type="GO" id="GO:0005524">
    <property type="term" value="F:ATP binding"/>
    <property type="evidence" value="ECO:0007669"/>
    <property type="project" value="UniProtKB-UniRule"/>
</dbReference>
<dbReference type="GO" id="GO:0005829">
    <property type="term" value="C:cytosol"/>
    <property type="evidence" value="ECO:0007669"/>
    <property type="project" value="TreeGrafter"/>
</dbReference>
<comment type="subunit">
    <text evidence="6">Homodimer.</text>
</comment>
<name>A0A662DCG1_UNCAE</name>
<dbReference type="CDD" id="cd02037">
    <property type="entry name" value="Mrp_NBP35"/>
    <property type="match status" value="1"/>
</dbReference>
<evidence type="ECO:0000256" key="2">
    <source>
        <dbReference type="ARBA" id="ARBA00022741"/>
    </source>
</evidence>
<evidence type="ECO:0000256" key="4">
    <source>
        <dbReference type="ARBA" id="ARBA00023004"/>
    </source>
</evidence>
<feature type="binding site" evidence="6">
    <location>
        <begin position="35"/>
        <end position="42"/>
    </location>
    <ligand>
        <name>ATP</name>
        <dbReference type="ChEBI" id="CHEBI:30616"/>
    </ligand>
</feature>
<evidence type="ECO:0000256" key="5">
    <source>
        <dbReference type="ARBA" id="ARBA00023014"/>
    </source>
</evidence>
<dbReference type="Gene3D" id="3.40.50.300">
    <property type="entry name" value="P-loop containing nucleotide triphosphate hydrolases"/>
    <property type="match status" value="1"/>
</dbReference>
<dbReference type="FunFam" id="3.40.50.300:FF:001119">
    <property type="entry name" value="Iron-sulfur cluster carrier protein"/>
    <property type="match status" value="1"/>
</dbReference>
<evidence type="ECO:0000256" key="6">
    <source>
        <dbReference type="HAMAP-Rule" id="MF_02040"/>
    </source>
</evidence>
<keyword evidence="3 6" id="KW-0067">ATP-binding</keyword>
<keyword evidence="5 6" id="KW-0411">Iron-sulfur</keyword>
<dbReference type="GO" id="GO:0051536">
    <property type="term" value="F:iron-sulfur cluster binding"/>
    <property type="evidence" value="ECO:0007669"/>
    <property type="project" value="UniProtKB-UniRule"/>
</dbReference>
<comment type="caution">
    <text evidence="8">The sequence shown here is derived from an EMBL/GenBank/DDBJ whole genome shotgun (WGS) entry which is preliminary data.</text>
</comment>
<dbReference type="EMBL" id="QMQB01000211">
    <property type="protein sequence ID" value="RLE11812.1"/>
    <property type="molecule type" value="Genomic_DNA"/>
</dbReference>
<evidence type="ECO:0000313" key="8">
    <source>
        <dbReference type="EMBL" id="RLE11812.1"/>
    </source>
</evidence>
<dbReference type="Proteomes" id="UP000267654">
    <property type="component" value="Unassembled WGS sequence"/>
</dbReference>
<comment type="similarity">
    <text evidence="6">Belongs to the Mrp/NBP35 ATP-binding proteins family.</text>
</comment>
<evidence type="ECO:0000313" key="9">
    <source>
        <dbReference type="Proteomes" id="UP000267654"/>
    </source>
</evidence>
<evidence type="ECO:0000313" key="7">
    <source>
        <dbReference type="EMBL" id="HDN85285.1"/>
    </source>
</evidence>